<feature type="transmembrane region" description="Helical" evidence="6">
    <location>
        <begin position="293"/>
        <end position="310"/>
    </location>
</feature>
<comment type="subcellular location">
    <subcellularLocation>
        <location evidence="1">Membrane</location>
        <topology evidence="1">Multi-pass membrane protein</topology>
    </subcellularLocation>
</comment>
<dbReference type="AlphaFoldDB" id="A0A8J5QJH9"/>
<name>A0A8J5QJH9_9ASCO</name>
<feature type="transmembrane region" description="Helical" evidence="6">
    <location>
        <begin position="89"/>
        <end position="107"/>
    </location>
</feature>
<dbReference type="InterPro" id="IPR004841">
    <property type="entry name" value="AA-permease/SLC12A_dom"/>
</dbReference>
<evidence type="ECO:0000256" key="1">
    <source>
        <dbReference type="ARBA" id="ARBA00004141"/>
    </source>
</evidence>
<evidence type="ECO:0000256" key="6">
    <source>
        <dbReference type="SAM" id="Phobius"/>
    </source>
</evidence>
<evidence type="ECO:0000256" key="2">
    <source>
        <dbReference type="ARBA" id="ARBA00006983"/>
    </source>
</evidence>
<feature type="transmembrane region" description="Helical" evidence="6">
    <location>
        <begin position="62"/>
        <end position="83"/>
    </location>
</feature>
<dbReference type="InterPro" id="IPR050524">
    <property type="entry name" value="APC_YAT"/>
</dbReference>
<feature type="transmembrane region" description="Helical" evidence="6">
    <location>
        <begin position="142"/>
        <end position="165"/>
    </location>
</feature>
<gene>
    <name evidence="8" type="ORF">J8A68_002256</name>
</gene>
<comment type="caution">
    <text evidence="8">The sequence shown here is derived from an EMBL/GenBank/DDBJ whole genome shotgun (WGS) entry which is preliminary data.</text>
</comment>
<dbReference type="EMBL" id="JAGSYN010000102">
    <property type="protein sequence ID" value="KAG7664242.1"/>
    <property type="molecule type" value="Genomic_DNA"/>
</dbReference>
<keyword evidence="9" id="KW-1185">Reference proteome</keyword>
<dbReference type="GO" id="GO:0016020">
    <property type="term" value="C:membrane"/>
    <property type="evidence" value="ECO:0007669"/>
    <property type="project" value="UniProtKB-SubCell"/>
</dbReference>
<evidence type="ECO:0000313" key="9">
    <source>
        <dbReference type="Proteomes" id="UP000694255"/>
    </source>
</evidence>
<evidence type="ECO:0000256" key="3">
    <source>
        <dbReference type="ARBA" id="ARBA00022692"/>
    </source>
</evidence>
<dbReference type="OrthoDB" id="10062876at2759"/>
<evidence type="ECO:0000259" key="7">
    <source>
        <dbReference type="Pfam" id="PF00324"/>
    </source>
</evidence>
<reference evidence="8 9" key="1">
    <citation type="journal article" date="2021" name="DNA Res.">
        <title>Genome analysis of Candida subhashii reveals its hybrid nature and dual mitochondrial genome conformations.</title>
        <authorList>
            <person name="Mixao V."/>
            <person name="Hegedusova E."/>
            <person name="Saus E."/>
            <person name="Pryszcz L.P."/>
            <person name="Cillingova A."/>
            <person name="Nosek J."/>
            <person name="Gabaldon T."/>
        </authorList>
    </citation>
    <scope>NUCLEOTIDE SEQUENCE [LARGE SCALE GENOMIC DNA]</scope>
    <source>
        <strain evidence="8 9">CBS 10753</strain>
    </source>
</reference>
<evidence type="ECO:0000313" key="8">
    <source>
        <dbReference type="EMBL" id="KAG7664242.1"/>
    </source>
</evidence>
<keyword evidence="3 6" id="KW-0812">Transmembrane</keyword>
<feature type="transmembrane region" description="Helical" evidence="6">
    <location>
        <begin position="475"/>
        <end position="497"/>
    </location>
</feature>
<keyword evidence="5 6" id="KW-0472">Membrane</keyword>
<evidence type="ECO:0000256" key="4">
    <source>
        <dbReference type="ARBA" id="ARBA00022989"/>
    </source>
</evidence>
<dbReference type="PIRSF" id="PIRSF006060">
    <property type="entry name" value="AA_transporter"/>
    <property type="match status" value="1"/>
</dbReference>
<feature type="domain" description="Amino acid permease/ SLC12A" evidence="7">
    <location>
        <begin position="61"/>
        <end position="533"/>
    </location>
</feature>
<accession>A0A8J5QJH9</accession>
<feature type="transmembrane region" description="Helical" evidence="6">
    <location>
        <begin position="503"/>
        <end position="523"/>
    </location>
</feature>
<dbReference type="PANTHER" id="PTHR43341">
    <property type="entry name" value="AMINO ACID PERMEASE"/>
    <property type="match status" value="1"/>
</dbReference>
<dbReference type="Proteomes" id="UP000694255">
    <property type="component" value="Unassembled WGS sequence"/>
</dbReference>
<comment type="similarity">
    <text evidence="2">Belongs to the amino acid-polyamine-organocation (APC) superfamily. YAT (TC 2.A.3.10) family.</text>
</comment>
<dbReference type="Pfam" id="PF00324">
    <property type="entry name" value="AA_permease"/>
    <property type="match status" value="1"/>
</dbReference>
<dbReference type="RefSeq" id="XP_049264474.1">
    <property type="nucleotide sequence ID" value="XM_049405987.1"/>
</dbReference>
<organism evidence="8 9">
    <name type="scientific">[Candida] subhashii</name>
    <dbReference type="NCBI Taxonomy" id="561895"/>
    <lineage>
        <taxon>Eukaryota</taxon>
        <taxon>Fungi</taxon>
        <taxon>Dikarya</taxon>
        <taxon>Ascomycota</taxon>
        <taxon>Saccharomycotina</taxon>
        <taxon>Pichiomycetes</taxon>
        <taxon>Debaryomycetaceae</taxon>
        <taxon>Spathaspora</taxon>
    </lineage>
</organism>
<dbReference type="PANTHER" id="PTHR43341:SF39">
    <property type="entry name" value="AMINO ACID TRANSPORTER (EUROFUNG)-RELATED"/>
    <property type="match status" value="1"/>
</dbReference>
<evidence type="ECO:0000256" key="5">
    <source>
        <dbReference type="ARBA" id="ARBA00023136"/>
    </source>
</evidence>
<feature type="transmembrane region" description="Helical" evidence="6">
    <location>
        <begin position="394"/>
        <end position="413"/>
    </location>
</feature>
<dbReference type="GO" id="GO:0015171">
    <property type="term" value="F:amino acid transmembrane transporter activity"/>
    <property type="evidence" value="ECO:0007669"/>
    <property type="project" value="TreeGrafter"/>
</dbReference>
<proteinExistence type="inferred from homology"/>
<dbReference type="GeneID" id="73469057"/>
<feature type="transmembrane region" description="Helical" evidence="6">
    <location>
        <begin position="419"/>
        <end position="443"/>
    </location>
</feature>
<feature type="transmembrane region" description="Helical" evidence="6">
    <location>
        <begin position="171"/>
        <end position="192"/>
    </location>
</feature>
<feature type="transmembrane region" description="Helical" evidence="6">
    <location>
        <begin position="204"/>
        <end position="221"/>
    </location>
</feature>
<feature type="transmembrane region" description="Helical" evidence="6">
    <location>
        <begin position="252"/>
        <end position="272"/>
    </location>
</feature>
<sequence>MNLLGEKDKSNVTIDIEKRGSSDINSYQPEPHIISTGFDDFDDKLDVAQYGQIQRKLNARHVNLMIIGQSIGSGLFIGLATPLTTSGSLSLFLGFLVWACLVVYPLMQGVGEMCSYLPIKGTFLHYSARWVDPALGFACTLIYLYTSLMFVCLEAVAFASLISFWTDANPAIFITVCLVLYLFVNVFGVNWYGEIEFFSSILKVLLILGLMMFSLISMSGGNPQGDAYGFQRWSEGGLVKSYLVEGTTGQFFGWWNVLIYAAFACGGPDLLALCASEMKNPRKSVGIAAKRSYIRIYLFYFGGIFFLNSICASNDPVLVAAMESGAVGANASPWVIGIKNVGVHGLDSLVNALILTSVWSCGNGFFYGATRCWYSAALAGYLPRFFSKCLPNGSPIYCVFGTVLISLLAYMTLNQGAAVVFNWFINLATTGMLCTYLCLWACYFKFKQVYPKQTGIPFKKPEYQYYLAARFIHPYFTYFGCFLNICVLFFNGFWIFFPGNFSIANLFTSYFAPTFFICLFVFWKFFKKTHLRTVEEADITTGKQEIDYEEELEREEEANRTPPTGIAKIGHKISNFCFN</sequence>
<keyword evidence="4 6" id="KW-1133">Transmembrane helix</keyword>
<protein>
    <recommendedName>
        <fullName evidence="7">Amino acid permease/ SLC12A domain-containing protein</fullName>
    </recommendedName>
</protein>